<dbReference type="CDD" id="cd00067">
    <property type="entry name" value="GAL4"/>
    <property type="match status" value="1"/>
</dbReference>
<evidence type="ECO:0000256" key="3">
    <source>
        <dbReference type="SAM" id="MobiDB-lite"/>
    </source>
</evidence>
<feature type="region of interest" description="Disordered" evidence="3">
    <location>
        <begin position="1"/>
        <end position="21"/>
    </location>
</feature>
<dbReference type="PROSITE" id="PS00463">
    <property type="entry name" value="ZN2_CY6_FUNGAL_1"/>
    <property type="match status" value="1"/>
</dbReference>
<dbReference type="InterPro" id="IPR021858">
    <property type="entry name" value="Fun_TF"/>
</dbReference>
<evidence type="ECO:0000313" key="6">
    <source>
        <dbReference type="Proteomes" id="UP000567885"/>
    </source>
</evidence>
<dbReference type="EMBL" id="JAAGWQ010000051">
    <property type="protein sequence ID" value="KAF5673914.1"/>
    <property type="molecule type" value="Genomic_DNA"/>
</dbReference>
<accession>A0A8H5TKK2</accession>
<dbReference type="InterPro" id="IPR001138">
    <property type="entry name" value="Zn2Cys6_DnaBD"/>
</dbReference>
<protein>
    <submittedName>
        <fullName evidence="5">Transcriptional activator</fullName>
    </submittedName>
</protein>
<name>A0A8H5TKK2_FUSHE</name>
<dbReference type="PANTHER" id="PTHR37534">
    <property type="entry name" value="TRANSCRIPTIONAL ACTIVATOR PROTEIN UGA3"/>
    <property type="match status" value="1"/>
</dbReference>
<dbReference type="GO" id="GO:0005634">
    <property type="term" value="C:nucleus"/>
    <property type="evidence" value="ECO:0007669"/>
    <property type="project" value="UniProtKB-SubCell"/>
</dbReference>
<reference evidence="5 6" key="1">
    <citation type="submission" date="2020-05" db="EMBL/GenBank/DDBJ databases">
        <title>Identification and distribution of gene clusters putatively required for synthesis of sphingolipid metabolism inhibitors in phylogenetically diverse species of the filamentous fungus Fusarium.</title>
        <authorList>
            <person name="Kim H.-S."/>
            <person name="Busman M."/>
            <person name="Brown D.W."/>
            <person name="Divon H."/>
            <person name="Uhlig S."/>
            <person name="Proctor R.H."/>
        </authorList>
    </citation>
    <scope>NUCLEOTIDE SEQUENCE [LARGE SCALE GENOMIC DNA]</scope>
    <source>
        <strain evidence="5 6">NRRL 20693</strain>
    </source>
</reference>
<evidence type="ECO:0000256" key="1">
    <source>
        <dbReference type="ARBA" id="ARBA00004123"/>
    </source>
</evidence>
<dbReference type="PANTHER" id="PTHR37534:SF46">
    <property type="entry name" value="ZN(II)2CYS6 TRANSCRIPTION FACTOR (EUROFUNG)"/>
    <property type="match status" value="1"/>
</dbReference>
<evidence type="ECO:0000256" key="2">
    <source>
        <dbReference type="ARBA" id="ARBA00023242"/>
    </source>
</evidence>
<comment type="subcellular location">
    <subcellularLocation>
        <location evidence="1">Nucleus</location>
    </subcellularLocation>
</comment>
<keyword evidence="2" id="KW-0539">Nucleus</keyword>
<dbReference type="PROSITE" id="PS50048">
    <property type="entry name" value="ZN2_CY6_FUNGAL_2"/>
    <property type="match status" value="1"/>
</dbReference>
<dbReference type="Gene3D" id="4.10.240.10">
    <property type="entry name" value="Zn(2)-C6 fungal-type DNA-binding domain"/>
    <property type="match status" value="1"/>
</dbReference>
<sequence>MDDQQQRLPYRGAPFPTKWRRNHPRSKNGCLTCRSKRKKCDEVKPICTGCIRSQLECTWPTPEKTQDTDAQLDQQSSGVAEVDISNQLPFLSSESSSVSADLVLPQATDSPRAALTYGNLAYLSDSSRPLYQQYLDFTAEQLTRGPCVDGNPFIKYLLPLAAKDELVLDCVLAIGGAHLTVNDTTIAARGLEVATRGHFARVLAGLQKLLSYDTGQLIPETDMQTRSTRASQVLLILQLLCIYDHMQGTTSGAIFHHLKASREYIHLLMSAPRSTNELEYMRGFILELYAYHSMKLAISPRNLSSPHTVQVDSCVYSLNVLDGYKTRGCLLGFGQRLFEMIPEISRLVEARREEELLDVNAPTALYAQYESLLARLEAFNPYEENADGLRPRQERAGATVIYQNAFIVYLHSAFHQDLLANPEMAAEIEMRIDKTMPMFFSLFVSDSPYRRMLLWPGVIMGSCSRREEHIHVFRRGLVGRASRTPGAVKNGARVVELLWNDPDPRAFGPRGLSYIMTKHDISFGFG</sequence>
<proteinExistence type="predicted"/>
<comment type="caution">
    <text evidence="5">The sequence shown here is derived from an EMBL/GenBank/DDBJ whole genome shotgun (WGS) entry which is preliminary data.</text>
</comment>
<dbReference type="GO" id="GO:0008270">
    <property type="term" value="F:zinc ion binding"/>
    <property type="evidence" value="ECO:0007669"/>
    <property type="project" value="InterPro"/>
</dbReference>
<feature type="domain" description="Zn(2)-C6 fungal-type" evidence="4">
    <location>
        <begin position="29"/>
        <end position="59"/>
    </location>
</feature>
<dbReference type="InterPro" id="IPR036864">
    <property type="entry name" value="Zn2-C6_fun-type_DNA-bd_sf"/>
</dbReference>
<dbReference type="Pfam" id="PF11951">
    <property type="entry name" value="Fungal_trans_2"/>
    <property type="match status" value="1"/>
</dbReference>
<dbReference type="GO" id="GO:0000981">
    <property type="term" value="F:DNA-binding transcription factor activity, RNA polymerase II-specific"/>
    <property type="evidence" value="ECO:0007669"/>
    <property type="project" value="InterPro"/>
</dbReference>
<organism evidence="5 6">
    <name type="scientific">Fusarium heterosporum</name>
    <dbReference type="NCBI Taxonomy" id="42747"/>
    <lineage>
        <taxon>Eukaryota</taxon>
        <taxon>Fungi</taxon>
        <taxon>Dikarya</taxon>
        <taxon>Ascomycota</taxon>
        <taxon>Pezizomycotina</taxon>
        <taxon>Sordariomycetes</taxon>
        <taxon>Hypocreomycetidae</taxon>
        <taxon>Hypocreales</taxon>
        <taxon>Nectriaceae</taxon>
        <taxon>Fusarium</taxon>
        <taxon>Fusarium heterosporum species complex</taxon>
    </lineage>
</organism>
<evidence type="ECO:0000313" key="5">
    <source>
        <dbReference type="EMBL" id="KAF5673914.1"/>
    </source>
</evidence>
<dbReference type="SMART" id="SM00066">
    <property type="entry name" value="GAL4"/>
    <property type="match status" value="1"/>
</dbReference>
<dbReference type="OrthoDB" id="187139at2759"/>
<dbReference type="SUPFAM" id="SSF57701">
    <property type="entry name" value="Zn2/Cys6 DNA-binding domain"/>
    <property type="match status" value="1"/>
</dbReference>
<evidence type="ECO:0000259" key="4">
    <source>
        <dbReference type="PROSITE" id="PS50048"/>
    </source>
</evidence>
<dbReference type="AlphaFoldDB" id="A0A8H5TKK2"/>
<dbReference type="Pfam" id="PF00172">
    <property type="entry name" value="Zn_clus"/>
    <property type="match status" value="1"/>
</dbReference>
<keyword evidence="6" id="KW-1185">Reference proteome</keyword>
<dbReference type="Proteomes" id="UP000567885">
    <property type="component" value="Unassembled WGS sequence"/>
</dbReference>
<gene>
    <name evidence="5" type="ORF">FHETE_3301</name>
</gene>